<dbReference type="PANTHER" id="PTHR46825">
    <property type="entry name" value="D-ALANYL-D-ALANINE-CARBOXYPEPTIDASE/ENDOPEPTIDASE AMPH"/>
    <property type="match status" value="1"/>
</dbReference>
<dbReference type="PANTHER" id="PTHR46825:SF9">
    <property type="entry name" value="BETA-LACTAMASE-RELATED DOMAIN-CONTAINING PROTEIN"/>
    <property type="match status" value="1"/>
</dbReference>
<evidence type="ECO:0000313" key="2">
    <source>
        <dbReference type="EMBL" id="AVQ11740.1"/>
    </source>
</evidence>
<dbReference type="Gene3D" id="3.40.710.10">
    <property type="entry name" value="DD-peptidase/beta-lactamase superfamily"/>
    <property type="match status" value="1"/>
</dbReference>
<dbReference type="Proteomes" id="UP000033961">
    <property type="component" value="Chromosome I"/>
</dbReference>
<proteinExistence type="predicted"/>
<evidence type="ECO:0000313" key="3">
    <source>
        <dbReference type="Proteomes" id="UP000033961"/>
    </source>
</evidence>
<dbReference type="SUPFAM" id="SSF56601">
    <property type="entry name" value="beta-lactamase/transpeptidase-like"/>
    <property type="match status" value="1"/>
</dbReference>
<accession>A0A2P1QS62</accession>
<dbReference type="InterPro" id="IPR001466">
    <property type="entry name" value="Beta-lactam-related"/>
</dbReference>
<dbReference type="AlphaFoldDB" id="A0A2P1QS62"/>
<organism evidence="2 3">
    <name type="scientific">Leptospira santarosai</name>
    <dbReference type="NCBI Taxonomy" id="28183"/>
    <lineage>
        <taxon>Bacteria</taxon>
        <taxon>Pseudomonadati</taxon>
        <taxon>Spirochaetota</taxon>
        <taxon>Spirochaetia</taxon>
        <taxon>Leptospirales</taxon>
        <taxon>Leptospiraceae</taxon>
        <taxon>Leptospira</taxon>
    </lineage>
</organism>
<evidence type="ECO:0000259" key="1">
    <source>
        <dbReference type="Pfam" id="PF00144"/>
    </source>
</evidence>
<dbReference type="InterPro" id="IPR012338">
    <property type="entry name" value="Beta-lactam/transpept-like"/>
</dbReference>
<dbReference type="InterPro" id="IPR050491">
    <property type="entry name" value="AmpC-like"/>
</dbReference>
<feature type="domain" description="Beta-lactamase-related" evidence="1">
    <location>
        <begin position="54"/>
        <end position="384"/>
    </location>
</feature>
<dbReference type="Pfam" id="PF00144">
    <property type="entry name" value="Beta-lactamase"/>
    <property type="match status" value="1"/>
</dbReference>
<gene>
    <name evidence="2" type="ORF">XB16_1408</name>
</gene>
<name>A0A2P1QS62_9LEPT</name>
<reference evidence="2 3" key="1">
    <citation type="journal article" date="2015" name="Genome Announc.">
        <title>Draft Genome Sequences of Leptospira santarosai Strains U160, U164, and U233, Isolated from Asymptomatic Cattle.</title>
        <authorList>
            <person name="Kremer F.S."/>
            <person name="Eslabao M.R."/>
            <person name="Provisor M."/>
            <person name="Woloski R.D."/>
            <person name="Ramires O.V."/>
            <person name="Moreno L.Z."/>
            <person name="Moreno A.M."/>
            <person name="Hamond C."/>
            <person name="Lilenbaum W."/>
            <person name="Dellagostin O.A."/>
        </authorList>
    </citation>
    <scope>NUCLEOTIDE SEQUENCE [LARGE SCALE GENOMIC DNA]</scope>
    <source>
        <strain evidence="2 3">U160</strain>
    </source>
</reference>
<sequence length="405" mass="46233">MNALQSSLRKMKMTHKFKLIPFCFVVWFVLTCGYAVDHKMANREKRIGDHLLKRVGKGDCPGIQYSVTTSKGLIYSSSAGLADIGKNKPLAKDSHMMIHSMTKTFTAAAILRLADKGKLSLDDPARKYLPYIPYDERVTIRNLLAQTSGIPDPIPLRWVHTAEEDDSFDEDRALREILKKYSELNFEPGKKYAYSNISYWLLGKIVEKVSGVSYKEYMTSEIFKKLNIPDSEMGFSIPDGTKHVKGYLWKFSFFNLLKTFLLDSKFFGKYEGDWLHVRDHYLNGPPFGGIVSNAESVSVFLRDQLRNDSVLFSKDTKVLFYRQQNNNAGKPVEMSLGWHIQFLNGNRYYFKEGGGAGFHSEMRIYPELGIATVVVSNDTEFNARTFLNETDVEFFPGEISRQSAE</sequence>
<dbReference type="EMBL" id="CP027843">
    <property type="protein sequence ID" value="AVQ11740.1"/>
    <property type="molecule type" value="Genomic_DNA"/>
</dbReference>
<protein>
    <submittedName>
        <fullName evidence="2">Penicillin-binding protein</fullName>
    </submittedName>
</protein>